<accession>A0ABW1K9Z2</accession>
<dbReference type="RefSeq" id="WP_377423883.1">
    <property type="nucleotide sequence ID" value="NZ_JBHSPR010000017.1"/>
</dbReference>
<evidence type="ECO:0000313" key="4">
    <source>
        <dbReference type="Proteomes" id="UP001596203"/>
    </source>
</evidence>
<dbReference type="NCBIfam" id="NF038083">
    <property type="entry name" value="CU044_5270_fam"/>
    <property type="match status" value="1"/>
</dbReference>
<protein>
    <submittedName>
        <fullName evidence="3">CU044_5270 family protein</fullName>
    </submittedName>
</protein>
<evidence type="ECO:0000256" key="2">
    <source>
        <dbReference type="SAM" id="Phobius"/>
    </source>
</evidence>
<sequence>MNRHHRALQLIAEARPALLDHAPDRPAPALPDQSAPMRSAAGHASRRLFLAGLVPTVAVAVVAGVAVIVSTSNPPAESPPTARSNAPAQPVTARGILLAAAEKTATAVPATEGYWVTKIELDHVYDVGDYHVLGRSEVETWYSLRSGGDVVSVVRWLGAAPATDADKVACRAAGSPTTWSLTGPEGKQSGGRDLPAAPSPRKVSTVPGVSFDIGGSLLTFAQVRALPTDPDKLKAYLVKLDDAAGKDGNWTPDEIAKWRVEMLFTQSWTLLSQLPVPPAVRAAPYRMLAGLPGLTVTENVRDARNRTGAGISYAYRNADGSSVETRLVIDPDSGSLLAHEHKSDASLLLDARFSDAAPPRS</sequence>
<proteinExistence type="predicted"/>
<evidence type="ECO:0000313" key="3">
    <source>
        <dbReference type="EMBL" id="MFC6018416.1"/>
    </source>
</evidence>
<gene>
    <name evidence="3" type="ORF">ACFP2T_19665</name>
</gene>
<evidence type="ECO:0000256" key="1">
    <source>
        <dbReference type="SAM" id="MobiDB-lite"/>
    </source>
</evidence>
<keyword evidence="2" id="KW-0812">Transmembrane</keyword>
<feature type="region of interest" description="Disordered" evidence="1">
    <location>
        <begin position="174"/>
        <end position="201"/>
    </location>
</feature>
<organism evidence="3 4">
    <name type="scientific">Plantactinospora solaniradicis</name>
    <dbReference type="NCBI Taxonomy" id="1723736"/>
    <lineage>
        <taxon>Bacteria</taxon>
        <taxon>Bacillati</taxon>
        <taxon>Actinomycetota</taxon>
        <taxon>Actinomycetes</taxon>
        <taxon>Micromonosporales</taxon>
        <taxon>Micromonosporaceae</taxon>
        <taxon>Plantactinospora</taxon>
    </lineage>
</organism>
<dbReference type="Proteomes" id="UP001596203">
    <property type="component" value="Unassembled WGS sequence"/>
</dbReference>
<keyword evidence="2" id="KW-0472">Membrane</keyword>
<reference evidence="4" key="1">
    <citation type="journal article" date="2019" name="Int. J. Syst. Evol. Microbiol.">
        <title>The Global Catalogue of Microorganisms (GCM) 10K type strain sequencing project: providing services to taxonomists for standard genome sequencing and annotation.</title>
        <authorList>
            <consortium name="The Broad Institute Genomics Platform"/>
            <consortium name="The Broad Institute Genome Sequencing Center for Infectious Disease"/>
            <person name="Wu L."/>
            <person name="Ma J."/>
        </authorList>
    </citation>
    <scope>NUCLEOTIDE SEQUENCE [LARGE SCALE GENOMIC DNA]</scope>
    <source>
        <strain evidence="4">ZS-35-S2</strain>
    </source>
</reference>
<comment type="caution">
    <text evidence="3">The sequence shown here is derived from an EMBL/GenBank/DDBJ whole genome shotgun (WGS) entry which is preliminary data.</text>
</comment>
<keyword evidence="2" id="KW-1133">Transmembrane helix</keyword>
<keyword evidence="4" id="KW-1185">Reference proteome</keyword>
<feature type="transmembrane region" description="Helical" evidence="2">
    <location>
        <begin position="48"/>
        <end position="69"/>
    </location>
</feature>
<dbReference type="EMBL" id="JBHSPR010000017">
    <property type="protein sequence ID" value="MFC6018416.1"/>
    <property type="molecule type" value="Genomic_DNA"/>
</dbReference>
<name>A0ABW1K9Z2_9ACTN</name>
<dbReference type="InterPro" id="IPR047789">
    <property type="entry name" value="CU044_5270-like"/>
</dbReference>